<evidence type="ECO:0000313" key="2">
    <source>
        <dbReference type="Proteomes" id="UP001432027"/>
    </source>
</evidence>
<feature type="non-terminal residue" evidence="1">
    <location>
        <position position="71"/>
    </location>
</feature>
<comment type="caution">
    <text evidence="1">The sequence shown here is derived from an EMBL/GenBank/DDBJ whole genome shotgun (WGS) entry which is preliminary data.</text>
</comment>
<dbReference type="Proteomes" id="UP001432027">
    <property type="component" value="Unassembled WGS sequence"/>
</dbReference>
<name>A0AAV5SZU9_9BILA</name>
<gene>
    <name evidence="1" type="ORF">PENTCL1PPCAC_10931</name>
</gene>
<proteinExistence type="predicted"/>
<accession>A0AAV5SZU9</accession>
<sequence>PQISQAKSLLIGPSPIWPFMWVMREFALRNPPSPHKTHSRVLVEVSPFASKWCSLSFLFCANFFPHPSHSN</sequence>
<evidence type="ECO:0000313" key="1">
    <source>
        <dbReference type="EMBL" id="GMS88756.1"/>
    </source>
</evidence>
<dbReference type="AlphaFoldDB" id="A0AAV5SZU9"/>
<keyword evidence="2" id="KW-1185">Reference proteome</keyword>
<feature type="non-terminal residue" evidence="1">
    <location>
        <position position="1"/>
    </location>
</feature>
<organism evidence="1 2">
    <name type="scientific">Pristionchus entomophagus</name>
    <dbReference type="NCBI Taxonomy" id="358040"/>
    <lineage>
        <taxon>Eukaryota</taxon>
        <taxon>Metazoa</taxon>
        <taxon>Ecdysozoa</taxon>
        <taxon>Nematoda</taxon>
        <taxon>Chromadorea</taxon>
        <taxon>Rhabditida</taxon>
        <taxon>Rhabditina</taxon>
        <taxon>Diplogasteromorpha</taxon>
        <taxon>Diplogasteroidea</taxon>
        <taxon>Neodiplogasteridae</taxon>
        <taxon>Pristionchus</taxon>
    </lineage>
</organism>
<dbReference type="EMBL" id="BTSX01000003">
    <property type="protein sequence ID" value="GMS88756.1"/>
    <property type="molecule type" value="Genomic_DNA"/>
</dbReference>
<reference evidence="1" key="1">
    <citation type="submission" date="2023-10" db="EMBL/GenBank/DDBJ databases">
        <title>Genome assembly of Pristionchus species.</title>
        <authorList>
            <person name="Yoshida K."/>
            <person name="Sommer R.J."/>
        </authorList>
    </citation>
    <scope>NUCLEOTIDE SEQUENCE</scope>
    <source>
        <strain evidence="1">RS0144</strain>
    </source>
</reference>
<protein>
    <submittedName>
        <fullName evidence="1">Uncharacterized protein</fullName>
    </submittedName>
</protein>